<gene>
    <name evidence="1" type="ORF">POCTA_138.1.T0540286</name>
</gene>
<accession>A0A8S1UYH3</accession>
<sequence>MSQISNNLHYYAINQTCKNSSSTIQPCSGRFEVKYCCATVIIDSLFVIITNLYIQNNWLQDSEIMSSMGFVYQFGLVRDLRILFSSFDPPITLLK</sequence>
<dbReference type="AlphaFoldDB" id="A0A8S1UYH3"/>
<proteinExistence type="predicted"/>
<evidence type="ECO:0000313" key="2">
    <source>
        <dbReference type="Proteomes" id="UP000683925"/>
    </source>
</evidence>
<organism evidence="1 2">
    <name type="scientific">Paramecium octaurelia</name>
    <dbReference type="NCBI Taxonomy" id="43137"/>
    <lineage>
        <taxon>Eukaryota</taxon>
        <taxon>Sar</taxon>
        <taxon>Alveolata</taxon>
        <taxon>Ciliophora</taxon>
        <taxon>Intramacronucleata</taxon>
        <taxon>Oligohymenophorea</taxon>
        <taxon>Peniculida</taxon>
        <taxon>Parameciidae</taxon>
        <taxon>Paramecium</taxon>
    </lineage>
</organism>
<evidence type="ECO:0000313" key="1">
    <source>
        <dbReference type="EMBL" id="CAD8170080.1"/>
    </source>
</evidence>
<dbReference type="EMBL" id="CAJJDP010000054">
    <property type="protein sequence ID" value="CAD8170080.1"/>
    <property type="molecule type" value="Genomic_DNA"/>
</dbReference>
<comment type="caution">
    <text evidence="1">The sequence shown here is derived from an EMBL/GenBank/DDBJ whole genome shotgun (WGS) entry which is preliminary data.</text>
</comment>
<protein>
    <submittedName>
        <fullName evidence="1">Uncharacterized protein</fullName>
    </submittedName>
</protein>
<reference evidence="1" key="1">
    <citation type="submission" date="2021-01" db="EMBL/GenBank/DDBJ databases">
        <authorList>
            <consortium name="Genoscope - CEA"/>
            <person name="William W."/>
        </authorList>
    </citation>
    <scope>NUCLEOTIDE SEQUENCE</scope>
</reference>
<dbReference type="Proteomes" id="UP000683925">
    <property type="component" value="Unassembled WGS sequence"/>
</dbReference>
<name>A0A8S1UYH3_PAROT</name>
<keyword evidence="2" id="KW-1185">Reference proteome</keyword>